<dbReference type="InterPro" id="IPR013785">
    <property type="entry name" value="Aldolase_TIM"/>
</dbReference>
<feature type="binding site" evidence="9">
    <location>
        <begin position="144"/>
        <end position="146"/>
    </location>
    <ligand>
        <name>2-[(2R,5Z)-2-carboxy-4-methylthiazol-5(2H)-ylidene]ethyl phosphate</name>
        <dbReference type="ChEBI" id="CHEBI:62899"/>
    </ligand>
</feature>
<protein>
    <recommendedName>
        <fullName evidence="9">Thiamine-phosphate synthase</fullName>
        <shortName evidence="9">TP synthase</shortName>
        <shortName evidence="9">TPS</shortName>
        <ecNumber evidence="9">2.5.1.3</ecNumber>
    </recommendedName>
    <alternativeName>
        <fullName evidence="9">Thiamine-phosphate pyrophosphorylase</fullName>
        <shortName evidence="9">TMP pyrophosphorylase</shortName>
        <shortName evidence="9">TMP-PPase</shortName>
    </alternativeName>
</protein>
<evidence type="ECO:0000259" key="12">
    <source>
        <dbReference type="Pfam" id="PF02581"/>
    </source>
</evidence>
<dbReference type="EMBL" id="VOQF01000015">
    <property type="protein sequence ID" value="TXC85836.1"/>
    <property type="molecule type" value="Genomic_DNA"/>
</dbReference>
<dbReference type="SUPFAM" id="SSF51391">
    <property type="entry name" value="Thiamin phosphate synthase"/>
    <property type="match status" value="1"/>
</dbReference>
<dbReference type="CDD" id="cd00564">
    <property type="entry name" value="TMP_TenI"/>
    <property type="match status" value="1"/>
</dbReference>
<dbReference type="PANTHER" id="PTHR20857:SF15">
    <property type="entry name" value="THIAMINE-PHOSPHATE SYNTHASE"/>
    <property type="match status" value="1"/>
</dbReference>
<dbReference type="PANTHER" id="PTHR20857">
    <property type="entry name" value="THIAMINE-PHOSPHATE PYROPHOSPHORYLASE"/>
    <property type="match status" value="1"/>
</dbReference>
<accession>A0A5C6VMS5</accession>
<feature type="binding site" evidence="9">
    <location>
        <position position="176"/>
    </location>
    <ligand>
        <name>2-[(2R,5Z)-2-carboxy-4-methylthiazol-5(2H)-ylidene]ethyl phosphate</name>
        <dbReference type="ChEBI" id="CHEBI:62899"/>
    </ligand>
</feature>
<evidence type="ECO:0000313" key="13">
    <source>
        <dbReference type="EMBL" id="TXC85836.1"/>
    </source>
</evidence>
<dbReference type="FunFam" id="3.20.20.70:FF:000096">
    <property type="entry name" value="Thiamine-phosphate synthase"/>
    <property type="match status" value="1"/>
</dbReference>
<dbReference type="Gene3D" id="3.20.20.70">
    <property type="entry name" value="Aldolase class I"/>
    <property type="match status" value="1"/>
</dbReference>
<comment type="catalytic activity">
    <reaction evidence="7 9 10">
        <text>2-(2-carboxy-4-methylthiazol-5-yl)ethyl phosphate + 4-amino-2-methyl-5-(diphosphooxymethyl)pyrimidine + 2 H(+) = thiamine phosphate + CO2 + diphosphate</text>
        <dbReference type="Rhea" id="RHEA:47848"/>
        <dbReference type="ChEBI" id="CHEBI:15378"/>
        <dbReference type="ChEBI" id="CHEBI:16526"/>
        <dbReference type="ChEBI" id="CHEBI:33019"/>
        <dbReference type="ChEBI" id="CHEBI:37575"/>
        <dbReference type="ChEBI" id="CHEBI:57841"/>
        <dbReference type="ChEBI" id="CHEBI:62890"/>
        <dbReference type="EC" id="2.5.1.3"/>
    </reaction>
</comment>
<keyword evidence="3 9" id="KW-0479">Metal-binding</keyword>
<keyword evidence="14" id="KW-1185">Reference proteome</keyword>
<keyword evidence="5 9" id="KW-0784">Thiamine biosynthesis</keyword>
<sequence length="221" mass="23794">MKKITKKKIENLLPVYFIMGSNNCQSEPTLVLQQAIKGGITLFQFREKGTGALTGNEKIKFAEQLQNICRINNIPFIVNDDVDLALALDADGIHIGQDDESAEQVRQKIGNNKILGVSTHNLEEVKKAIAEGADYVGIGPIYSTTTKEDAKTAQGTALIQEVRSNNIEIPIVGIGGITVKNASPVIEHGGNGVAVISEISLAEDPGENAMKLNKVVKSFLK</sequence>
<dbReference type="EC" id="2.5.1.3" evidence="9"/>
<dbReference type="AlphaFoldDB" id="A0A5C6VMS5"/>
<feature type="binding site" evidence="9">
    <location>
        <begin position="196"/>
        <end position="197"/>
    </location>
    <ligand>
        <name>2-[(2R,5Z)-2-carboxy-4-methylthiazol-5(2H)-ylidene]ethyl phosphate</name>
        <dbReference type="ChEBI" id="CHEBI:62899"/>
    </ligand>
</feature>
<evidence type="ECO:0000256" key="11">
    <source>
        <dbReference type="RuleBase" id="RU004253"/>
    </source>
</evidence>
<organism evidence="13 14">
    <name type="scientific">Metabacillus litoralis</name>
    <dbReference type="NCBI Taxonomy" id="152268"/>
    <lineage>
        <taxon>Bacteria</taxon>
        <taxon>Bacillati</taxon>
        <taxon>Bacillota</taxon>
        <taxon>Bacilli</taxon>
        <taxon>Bacillales</taxon>
        <taxon>Bacillaceae</taxon>
        <taxon>Metabacillus</taxon>
    </lineage>
</organism>
<feature type="binding site" evidence="9">
    <location>
        <position position="80"/>
    </location>
    <ligand>
        <name>Mg(2+)</name>
        <dbReference type="ChEBI" id="CHEBI:18420"/>
    </ligand>
</feature>
<evidence type="ECO:0000256" key="1">
    <source>
        <dbReference type="ARBA" id="ARBA00005165"/>
    </source>
</evidence>
<comment type="cofactor">
    <cofactor evidence="9">
        <name>Mg(2+)</name>
        <dbReference type="ChEBI" id="CHEBI:18420"/>
    </cofactor>
    <text evidence="9">Binds 1 Mg(2+) ion per subunit.</text>
</comment>
<dbReference type="Pfam" id="PF02581">
    <property type="entry name" value="TMP-TENI"/>
    <property type="match status" value="1"/>
</dbReference>
<evidence type="ECO:0000256" key="5">
    <source>
        <dbReference type="ARBA" id="ARBA00022977"/>
    </source>
</evidence>
<evidence type="ECO:0000256" key="2">
    <source>
        <dbReference type="ARBA" id="ARBA00022679"/>
    </source>
</evidence>
<name>A0A5C6VMS5_9BACI</name>
<evidence type="ECO:0000256" key="9">
    <source>
        <dbReference type="HAMAP-Rule" id="MF_00097"/>
    </source>
</evidence>
<dbReference type="InterPro" id="IPR034291">
    <property type="entry name" value="TMP_synthase"/>
</dbReference>
<comment type="catalytic activity">
    <reaction evidence="6 9 10">
        <text>4-methyl-5-(2-phosphooxyethyl)-thiazole + 4-amino-2-methyl-5-(diphosphooxymethyl)pyrimidine + H(+) = thiamine phosphate + diphosphate</text>
        <dbReference type="Rhea" id="RHEA:22328"/>
        <dbReference type="ChEBI" id="CHEBI:15378"/>
        <dbReference type="ChEBI" id="CHEBI:33019"/>
        <dbReference type="ChEBI" id="CHEBI:37575"/>
        <dbReference type="ChEBI" id="CHEBI:57841"/>
        <dbReference type="ChEBI" id="CHEBI:58296"/>
        <dbReference type="EC" id="2.5.1.3"/>
    </reaction>
</comment>
<comment type="function">
    <text evidence="9">Condenses 4-methyl-5-(beta-hydroxyethyl)thiazole monophosphate (THZ-P) and 2-methyl-4-amino-5-hydroxymethyl pyrimidine pyrophosphate (HMP-PP) to form thiamine monophosphate (TMP).</text>
</comment>
<comment type="catalytic activity">
    <reaction evidence="8 9 10">
        <text>2-[(2R,5Z)-2-carboxy-4-methylthiazol-5(2H)-ylidene]ethyl phosphate + 4-amino-2-methyl-5-(diphosphooxymethyl)pyrimidine + 2 H(+) = thiamine phosphate + CO2 + diphosphate</text>
        <dbReference type="Rhea" id="RHEA:47844"/>
        <dbReference type="ChEBI" id="CHEBI:15378"/>
        <dbReference type="ChEBI" id="CHEBI:16526"/>
        <dbReference type="ChEBI" id="CHEBI:33019"/>
        <dbReference type="ChEBI" id="CHEBI:37575"/>
        <dbReference type="ChEBI" id="CHEBI:57841"/>
        <dbReference type="ChEBI" id="CHEBI:62899"/>
        <dbReference type="EC" id="2.5.1.3"/>
    </reaction>
</comment>
<comment type="caution">
    <text evidence="13">The sequence shown here is derived from an EMBL/GenBank/DDBJ whole genome shotgun (WGS) entry which is preliminary data.</text>
</comment>
<dbReference type="OrthoDB" id="9812206at2"/>
<feature type="binding site" evidence="9">
    <location>
        <position position="99"/>
    </location>
    <ligand>
        <name>Mg(2+)</name>
        <dbReference type="ChEBI" id="CHEBI:18420"/>
    </ligand>
</feature>
<evidence type="ECO:0000256" key="7">
    <source>
        <dbReference type="ARBA" id="ARBA00047851"/>
    </source>
</evidence>
<dbReference type="GO" id="GO:0004789">
    <property type="term" value="F:thiamine-phosphate diphosphorylase activity"/>
    <property type="evidence" value="ECO:0007669"/>
    <property type="project" value="UniProtKB-UniRule"/>
</dbReference>
<dbReference type="NCBIfam" id="TIGR00693">
    <property type="entry name" value="thiE"/>
    <property type="match status" value="1"/>
</dbReference>
<evidence type="ECO:0000256" key="4">
    <source>
        <dbReference type="ARBA" id="ARBA00022842"/>
    </source>
</evidence>
<proteinExistence type="inferred from homology"/>
<dbReference type="GO" id="GO:0005737">
    <property type="term" value="C:cytoplasm"/>
    <property type="evidence" value="ECO:0007669"/>
    <property type="project" value="TreeGrafter"/>
</dbReference>
<feature type="domain" description="Thiamine phosphate synthase/TenI" evidence="12">
    <location>
        <begin position="15"/>
        <end position="199"/>
    </location>
</feature>
<dbReference type="InterPro" id="IPR022998">
    <property type="entry name" value="ThiamineP_synth_TenI"/>
</dbReference>
<keyword evidence="2 9" id="KW-0808">Transferase</keyword>
<dbReference type="HAMAP" id="MF_00097">
    <property type="entry name" value="TMP_synthase"/>
    <property type="match status" value="1"/>
</dbReference>
<dbReference type="Proteomes" id="UP000321363">
    <property type="component" value="Unassembled WGS sequence"/>
</dbReference>
<feature type="binding site" evidence="9">
    <location>
        <position position="118"/>
    </location>
    <ligand>
        <name>4-amino-2-methyl-5-(diphosphooxymethyl)pyrimidine</name>
        <dbReference type="ChEBI" id="CHEBI:57841"/>
    </ligand>
</feature>
<gene>
    <name evidence="9" type="primary">thiE</name>
    <name evidence="13" type="ORF">FS935_19520</name>
</gene>
<dbReference type="GO" id="GO:0000287">
    <property type="term" value="F:magnesium ion binding"/>
    <property type="evidence" value="ECO:0007669"/>
    <property type="project" value="UniProtKB-UniRule"/>
</dbReference>
<feature type="binding site" evidence="9">
    <location>
        <position position="79"/>
    </location>
    <ligand>
        <name>4-amino-2-methyl-5-(diphosphooxymethyl)pyrimidine</name>
        <dbReference type="ChEBI" id="CHEBI:57841"/>
    </ligand>
</feature>
<feature type="binding site" evidence="9">
    <location>
        <begin position="44"/>
        <end position="48"/>
    </location>
    <ligand>
        <name>4-amino-2-methyl-5-(diphosphooxymethyl)pyrimidine</name>
        <dbReference type="ChEBI" id="CHEBI:57841"/>
    </ligand>
</feature>
<dbReference type="InterPro" id="IPR036206">
    <property type="entry name" value="ThiamineP_synth_sf"/>
</dbReference>
<evidence type="ECO:0000256" key="6">
    <source>
        <dbReference type="ARBA" id="ARBA00047334"/>
    </source>
</evidence>
<evidence type="ECO:0000256" key="8">
    <source>
        <dbReference type="ARBA" id="ARBA00047883"/>
    </source>
</evidence>
<dbReference type="UniPathway" id="UPA00060">
    <property type="reaction ID" value="UER00141"/>
</dbReference>
<dbReference type="GO" id="GO:0009228">
    <property type="term" value="P:thiamine biosynthetic process"/>
    <property type="evidence" value="ECO:0007669"/>
    <property type="project" value="UniProtKB-KW"/>
</dbReference>
<comment type="similarity">
    <text evidence="9 10">Belongs to the thiamine-phosphate synthase family.</text>
</comment>
<dbReference type="GO" id="GO:0009229">
    <property type="term" value="P:thiamine diphosphate biosynthetic process"/>
    <property type="evidence" value="ECO:0007669"/>
    <property type="project" value="UniProtKB-UniRule"/>
</dbReference>
<keyword evidence="4 9" id="KW-0460">Magnesium</keyword>
<evidence type="ECO:0000256" key="10">
    <source>
        <dbReference type="RuleBase" id="RU003826"/>
    </source>
</evidence>
<reference evidence="13 14" key="1">
    <citation type="journal article" date="2005" name="Int. J. Syst. Evol. Microbiol.">
        <title>Bacillus litoralis sp. nov., isolated from a tidal flat of the Yellow Sea in Korea.</title>
        <authorList>
            <person name="Yoon J.H."/>
            <person name="Oh T.K."/>
        </authorList>
    </citation>
    <scope>NUCLEOTIDE SEQUENCE [LARGE SCALE GENOMIC DNA]</scope>
    <source>
        <strain evidence="13 14">SW-211</strain>
    </source>
</reference>
<comment type="pathway">
    <text evidence="1 9 11">Cofactor biosynthesis; thiamine diphosphate biosynthesis; thiamine phosphate from 4-amino-2-methyl-5-diphosphomethylpyrimidine and 4-methyl-5-(2-phosphoethyl)-thiazole: step 1/1.</text>
</comment>
<dbReference type="RefSeq" id="WP_146950320.1">
    <property type="nucleotide sequence ID" value="NZ_VOQF01000015.1"/>
</dbReference>
<evidence type="ECO:0000256" key="3">
    <source>
        <dbReference type="ARBA" id="ARBA00022723"/>
    </source>
</evidence>
<feature type="binding site" evidence="9">
    <location>
        <position position="147"/>
    </location>
    <ligand>
        <name>4-amino-2-methyl-5-(diphosphooxymethyl)pyrimidine</name>
        <dbReference type="ChEBI" id="CHEBI:57841"/>
    </ligand>
</feature>
<evidence type="ECO:0000313" key="14">
    <source>
        <dbReference type="Proteomes" id="UP000321363"/>
    </source>
</evidence>